<gene>
    <name evidence="1" type="ORF">GGR36_000966</name>
</gene>
<dbReference type="Proteomes" id="UP000561045">
    <property type="component" value="Unassembled WGS sequence"/>
</dbReference>
<reference evidence="1 2" key="1">
    <citation type="submission" date="2020-08" db="EMBL/GenBank/DDBJ databases">
        <title>Genomic Encyclopedia of Type Strains, Phase IV (KMG-IV): sequencing the most valuable type-strain genomes for metagenomic binning, comparative biology and taxonomic classification.</title>
        <authorList>
            <person name="Goeker M."/>
        </authorList>
    </citation>
    <scope>NUCLEOTIDE SEQUENCE [LARGE SCALE GENOMIC DNA]</scope>
    <source>
        <strain evidence="1 2">DSM 106739</strain>
    </source>
</reference>
<accession>A0A840BJ79</accession>
<proteinExistence type="predicted"/>
<dbReference type="EMBL" id="JACIET010000001">
    <property type="protein sequence ID" value="MBB4011658.1"/>
    <property type="molecule type" value="Genomic_DNA"/>
</dbReference>
<comment type="caution">
    <text evidence="1">The sequence shown here is derived from an EMBL/GenBank/DDBJ whole genome shotgun (WGS) entry which is preliminary data.</text>
</comment>
<organism evidence="1 2">
    <name type="scientific">Niveibacterium umoris</name>
    <dbReference type="NCBI Taxonomy" id="1193620"/>
    <lineage>
        <taxon>Bacteria</taxon>
        <taxon>Pseudomonadati</taxon>
        <taxon>Pseudomonadota</taxon>
        <taxon>Betaproteobacteria</taxon>
        <taxon>Rhodocyclales</taxon>
        <taxon>Rhodocyclaceae</taxon>
        <taxon>Niveibacterium</taxon>
    </lineage>
</organism>
<evidence type="ECO:0000313" key="1">
    <source>
        <dbReference type="EMBL" id="MBB4011658.1"/>
    </source>
</evidence>
<evidence type="ECO:0000313" key="2">
    <source>
        <dbReference type="Proteomes" id="UP000561045"/>
    </source>
</evidence>
<dbReference type="AlphaFoldDB" id="A0A840BJ79"/>
<sequence length="249" mass="27583">MSDEHQRGAKKGEFCGIPGNPCECGNDYIKICEPGWSSHTFARLVKAKAGKFAFEKKYEAHHVMCVAPVSAEVIAKPAIEGVVKATKWCINNSDNMLAMPLWGHTVMWYCDITEDGGEIKDDSPAPPFANIPQHDWDHNCKQGYTWEIEQEAKKLADKLKEMGHKAQPKNLAGALNALSSRFKTTLATRGGRKGGTHKMFIDGASDSEWCHPFSMASDGKVTSKGFPVRSFDERVAKWIKRIAEAIKEG</sequence>
<keyword evidence="2" id="KW-1185">Reference proteome</keyword>
<dbReference type="RefSeq" id="WP_183632471.1">
    <property type="nucleotide sequence ID" value="NZ_BAABLE010000011.1"/>
</dbReference>
<protein>
    <submittedName>
        <fullName evidence="1">Uncharacterized protein</fullName>
    </submittedName>
</protein>
<name>A0A840BJ79_9RHOO</name>